<dbReference type="Proteomes" id="UP001153365">
    <property type="component" value="Unassembled WGS sequence"/>
</dbReference>
<dbReference type="Gene3D" id="3.30.1520.10">
    <property type="entry name" value="Phox-like domain"/>
    <property type="match status" value="1"/>
</dbReference>
<dbReference type="GO" id="GO:1902494">
    <property type="term" value="C:catalytic complex"/>
    <property type="evidence" value="ECO:0007669"/>
    <property type="project" value="UniProtKB-ARBA"/>
</dbReference>
<dbReference type="GO" id="GO:0005938">
    <property type="term" value="C:cell cortex"/>
    <property type="evidence" value="ECO:0007669"/>
    <property type="project" value="UniProtKB-ARBA"/>
</dbReference>
<keyword evidence="2" id="KW-0677">Repeat</keyword>
<evidence type="ECO:0000313" key="8">
    <source>
        <dbReference type="Proteomes" id="UP001153365"/>
    </source>
</evidence>
<dbReference type="GO" id="GO:0043332">
    <property type="term" value="C:mating projection tip"/>
    <property type="evidence" value="ECO:0007669"/>
    <property type="project" value="TreeGrafter"/>
</dbReference>
<feature type="domain" description="PX" evidence="6">
    <location>
        <begin position="452"/>
        <end position="585"/>
    </location>
</feature>
<feature type="compositionally biased region" description="Polar residues" evidence="4">
    <location>
        <begin position="349"/>
        <end position="375"/>
    </location>
</feature>
<dbReference type="GO" id="GO:0030674">
    <property type="term" value="F:protein-macromolecule adaptor activity"/>
    <property type="evidence" value="ECO:0007669"/>
    <property type="project" value="TreeGrafter"/>
</dbReference>
<protein>
    <recommendedName>
        <fullName evidence="9">Bud emergence protein 1</fullName>
    </recommendedName>
</protein>
<reference evidence="7" key="1">
    <citation type="submission" date="2022-06" db="EMBL/GenBank/DDBJ databases">
        <authorList>
            <consortium name="SYNGENTA / RWTH Aachen University"/>
        </authorList>
    </citation>
    <scope>NUCLEOTIDE SEQUENCE</scope>
</reference>
<dbReference type="SMART" id="SM00326">
    <property type="entry name" value="SH3"/>
    <property type="match status" value="2"/>
</dbReference>
<evidence type="ECO:0000256" key="3">
    <source>
        <dbReference type="PROSITE-ProRule" id="PRU00192"/>
    </source>
</evidence>
<feature type="compositionally biased region" description="Polar residues" evidence="4">
    <location>
        <begin position="414"/>
        <end position="428"/>
    </location>
</feature>
<dbReference type="GO" id="GO:0000747">
    <property type="term" value="P:conjugation with cellular fusion"/>
    <property type="evidence" value="ECO:0007669"/>
    <property type="project" value="TreeGrafter"/>
</dbReference>
<feature type="compositionally biased region" description="Polar residues" evidence="4">
    <location>
        <begin position="677"/>
        <end position="702"/>
    </location>
</feature>
<feature type="compositionally biased region" description="Polar residues" evidence="4">
    <location>
        <begin position="387"/>
        <end position="408"/>
    </location>
</feature>
<dbReference type="InterPro" id="IPR051228">
    <property type="entry name" value="NADPH_Oxidase/PX-Domain"/>
</dbReference>
<feature type="compositionally biased region" description="Gly residues" evidence="4">
    <location>
        <begin position="708"/>
        <end position="717"/>
    </location>
</feature>
<name>A0AAV0AQC1_PHAPC</name>
<keyword evidence="8" id="KW-1185">Reference proteome</keyword>
<evidence type="ECO:0000256" key="4">
    <source>
        <dbReference type="SAM" id="MobiDB-lite"/>
    </source>
</evidence>
<dbReference type="FunFam" id="2.30.30.40:FF:000093">
    <property type="entry name" value="Protein kinase activator Bem1"/>
    <property type="match status" value="1"/>
</dbReference>
<organism evidence="7 8">
    <name type="scientific">Phakopsora pachyrhizi</name>
    <name type="common">Asian soybean rust disease fungus</name>
    <dbReference type="NCBI Taxonomy" id="170000"/>
    <lineage>
        <taxon>Eukaryota</taxon>
        <taxon>Fungi</taxon>
        <taxon>Dikarya</taxon>
        <taxon>Basidiomycota</taxon>
        <taxon>Pucciniomycotina</taxon>
        <taxon>Pucciniomycetes</taxon>
        <taxon>Pucciniales</taxon>
        <taxon>Phakopsoraceae</taxon>
        <taxon>Phakopsora</taxon>
    </lineage>
</organism>
<dbReference type="SUPFAM" id="SSF64268">
    <property type="entry name" value="PX domain"/>
    <property type="match status" value="1"/>
</dbReference>
<evidence type="ECO:0000256" key="1">
    <source>
        <dbReference type="ARBA" id="ARBA00022443"/>
    </source>
</evidence>
<feature type="region of interest" description="Disordered" evidence="4">
    <location>
        <begin position="317"/>
        <end position="442"/>
    </location>
</feature>
<dbReference type="CDD" id="cd11879">
    <property type="entry name" value="SH3_Bem1p_2"/>
    <property type="match status" value="1"/>
</dbReference>
<dbReference type="PANTHER" id="PTHR15706:SF2">
    <property type="entry name" value="SH3 AND PX DOMAIN-CONTAINING PROTEIN 2A"/>
    <property type="match status" value="1"/>
</dbReference>
<feature type="compositionally biased region" description="Low complexity" evidence="4">
    <location>
        <begin position="339"/>
        <end position="348"/>
    </location>
</feature>
<dbReference type="InterPro" id="IPR035549">
    <property type="entry name" value="Bem1/Scd2_SH3_2"/>
</dbReference>
<feature type="region of interest" description="Disordered" evidence="4">
    <location>
        <begin position="1"/>
        <end position="36"/>
    </location>
</feature>
<dbReference type="SUPFAM" id="SSF50044">
    <property type="entry name" value="SH3-domain"/>
    <property type="match status" value="2"/>
</dbReference>
<dbReference type="Gene3D" id="2.30.30.40">
    <property type="entry name" value="SH3 Domains"/>
    <property type="match status" value="2"/>
</dbReference>
<dbReference type="InterPro" id="IPR036871">
    <property type="entry name" value="PX_dom_sf"/>
</dbReference>
<feature type="region of interest" description="Disordered" evidence="4">
    <location>
        <begin position="632"/>
        <end position="723"/>
    </location>
</feature>
<dbReference type="Pfam" id="PF00018">
    <property type="entry name" value="SH3_1"/>
    <property type="match status" value="1"/>
</dbReference>
<dbReference type="EMBL" id="CALTRL010001170">
    <property type="protein sequence ID" value="CAH7671328.1"/>
    <property type="molecule type" value="Genomic_DNA"/>
</dbReference>
<feature type="compositionally biased region" description="Low complexity" evidence="4">
    <location>
        <begin position="13"/>
        <end position="36"/>
    </location>
</feature>
<feature type="region of interest" description="Disordered" evidence="4">
    <location>
        <begin position="150"/>
        <end position="204"/>
    </location>
</feature>
<dbReference type="AlphaFoldDB" id="A0AAV0AQC1"/>
<feature type="domain" description="SH3" evidence="5">
    <location>
        <begin position="67"/>
        <end position="131"/>
    </location>
</feature>
<dbReference type="Pfam" id="PF00787">
    <property type="entry name" value="PX"/>
    <property type="match status" value="1"/>
</dbReference>
<dbReference type="InterPro" id="IPR001683">
    <property type="entry name" value="PX_dom"/>
</dbReference>
<dbReference type="SUPFAM" id="SSF54277">
    <property type="entry name" value="CAD &amp; PB1 domains"/>
    <property type="match status" value="1"/>
</dbReference>
<dbReference type="Pfam" id="PF07653">
    <property type="entry name" value="SH3_2"/>
    <property type="match status" value="1"/>
</dbReference>
<proteinExistence type="predicted"/>
<comment type="caution">
    <text evidence="7">The sequence shown here is derived from an EMBL/GenBank/DDBJ whole genome shotgun (WGS) entry which is preliminary data.</text>
</comment>
<feature type="compositionally biased region" description="Polar residues" evidence="4">
    <location>
        <begin position="317"/>
        <end position="338"/>
    </location>
</feature>
<dbReference type="InterPro" id="IPR036028">
    <property type="entry name" value="SH3-like_dom_sf"/>
</dbReference>
<dbReference type="GO" id="GO:0035091">
    <property type="term" value="F:phosphatidylinositol binding"/>
    <property type="evidence" value="ECO:0007669"/>
    <property type="project" value="InterPro"/>
</dbReference>
<evidence type="ECO:0008006" key="9">
    <source>
        <dbReference type="Google" id="ProtNLM"/>
    </source>
</evidence>
<dbReference type="GO" id="GO:0051130">
    <property type="term" value="P:positive regulation of cellular component organization"/>
    <property type="evidence" value="ECO:0007669"/>
    <property type="project" value="UniProtKB-ARBA"/>
</dbReference>
<evidence type="ECO:0000256" key="2">
    <source>
        <dbReference type="ARBA" id="ARBA00022737"/>
    </source>
</evidence>
<accession>A0AAV0AQC1</accession>
<dbReference type="PANTHER" id="PTHR15706">
    <property type="entry name" value="SH3 MULTIPLE DOMAIN"/>
    <property type="match status" value="1"/>
</dbReference>
<evidence type="ECO:0000259" key="6">
    <source>
        <dbReference type="PROSITE" id="PS50195"/>
    </source>
</evidence>
<dbReference type="InterPro" id="IPR001452">
    <property type="entry name" value="SH3_domain"/>
</dbReference>
<evidence type="ECO:0000259" key="5">
    <source>
        <dbReference type="PROSITE" id="PS50002"/>
    </source>
</evidence>
<dbReference type="PROSITE" id="PS50195">
    <property type="entry name" value="PX"/>
    <property type="match status" value="1"/>
</dbReference>
<feature type="compositionally biased region" description="Low complexity" evidence="4">
    <location>
        <begin position="659"/>
        <end position="671"/>
    </location>
</feature>
<feature type="domain" description="SH3" evidence="5">
    <location>
        <begin position="206"/>
        <end position="268"/>
    </location>
</feature>
<feature type="compositionally biased region" description="Polar residues" evidence="4">
    <location>
        <begin position="632"/>
        <end position="652"/>
    </location>
</feature>
<evidence type="ECO:0000313" key="7">
    <source>
        <dbReference type="EMBL" id="CAH7671328.1"/>
    </source>
</evidence>
<keyword evidence="1 3" id="KW-0728">SH3 domain</keyword>
<gene>
    <name evidence="7" type="ORF">PPACK8108_LOCUS6099</name>
</gene>
<dbReference type="PROSITE" id="PS50002">
    <property type="entry name" value="SH3"/>
    <property type="match status" value="2"/>
</dbReference>
<feature type="compositionally biased region" description="Low complexity" evidence="4">
    <location>
        <begin position="164"/>
        <end position="191"/>
    </location>
</feature>
<sequence>MKVLRRSLHRDSSSNSNNHSPTSASTNRSSRSSSTNHQHFILSNTNTAQQQHSMVINSLSMNPASTPPLMVIRAISNYKANRIVELSFSKGDFFHVTGERIDSTGEYFEASNPANGSRGIVPKHLFQALRRQQPSSPSNLRQLNSTINQSNQPITKHHHFKNVSSSSSSASSASSSASSPPSPNSPSINPNLHHSRNRPPSAGLKAQPLYGIVQHDFVAERPDELDAKRGESIIIIAQSNHEWFVAKPIGRLGGPGLIPVSFVEVQDLSTGKALTPNQVKDLIKSAIVPKVEEWKKATAAYKGNSIPLGRFDFGSKHNSVSSQNQPLSAASFSNPPTASSHMSSRSVSVTNPRQASPNNSLAHLNGSQTPKNNHPGSWHGTGVADQYNPTAPQTIRASSSSNIWNQGSGVVPTSAAQPSTALTSSSQREQVEQSYDDGLEGDGYATVDELRERYGVVSHASVESFHYEQGHFWFHLRAHFTRSVVMEEGETPRIETTVLVLYRLHEDFYDFHAALIEHFQNTEDGVPVRIDLPNIPTPTENVDALVCSQRIEQLSFYLYELCRLDQTIRECELVYEFLGPREGDVELEGDPASLGFENPNDRSLVEVEGEVVEYLQKMESSNNSNLLNQSITRLSTGSSPPNRSLSSTNSYQSHHRQGSRVNSSSSATGSSPPFLMSATSSDGTSINFPSGHTSASSLTFPRSSGSSSGNGGGGGLGLQNLPTGIPSTNNTVGGFMRIKIYQRQTDDLIAIRAPVGVRFPELIQRIKDRVGPEVRSIRFRDETGKGYSTGGSLPEPAVNGGRLVGIDNEADLERWIGGGGKLVLYVE</sequence>